<dbReference type="EMBL" id="KV453841">
    <property type="protein sequence ID" value="ODV92234.1"/>
    <property type="molecule type" value="Genomic_DNA"/>
</dbReference>
<dbReference type="GO" id="GO:0005737">
    <property type="term" value="C:cytoplasm"/>
    <property type="evidence" value="ECO:0007669"/>
    <property type="project" value="UniProtKB-SubCell"/>
</dbReference>
<evidence type="ECO:0000256" key="9">
    <source>
        <dbReference type="ARBA" id="ARBA00022755"/>
    </source>
</evidence>
<evidence type="ECO:0000256" key="12">
    <source>
        <dbReference type="ARBA" id="ARBA00022962"/>
    </source>
</evidence>
<dbReference type="GO" id="GO:0005524">
    <property type="term" value="F:ATP binding"/>
    <property type="evidence" value="ECO:0007669"/>
    <property type="project" value="UniProtKB-KW"/>
</dbReference>
<dbReference type="SUPFAM" id="SSF52317">
    <property type="entry name" value="Class I glutamine amidotransferase-like"/>
    <property type="match status" value="1"/>
</dbReference>
<feature type="domain" description="Phosphoribosylformylglycinamidine synthase linker" evidence="19">
    <location>
        <begin position="209"/>
        <end position="258"/>
    </location>
</feature>
<comment type="subcellular location">
    <subcellularLocation>
        <location evidence="1">Cytoplasm</location>
    </subcellularLocation>
</comment>
<comment type="catalytic activity">
    <reaction evidence="15">
        <text>N(2)-formyl-N(1)-(5-phospho-beta-D-ribosyl)glycinamide + L-glutamine + ATP + H2O = 2-formamido-N(1)-(5-O-phospho-beta-D-ribosyl)acetamidine + L-glutamate + ADP + phosphate + H(+)</text>
        <dbReference type="Rhea" id="RHEA:17129"/>
        <dbReference type="ChEBI" id="CHEBI:15377"/>
        <dbReference type="ChEBI" id="CHEBI:15378"/>
        <dbReference type="ChEBI" id="CHEBI:29985"/>
        <dbReference type="ChEBI" id="CHEBI:30616"/>
        <dbReference type="ChEBI" id="CHEBI:43474"/>
        <dbReference type="ChEBI" id="CHEBI:58359"/>
        <dbReference type="ChEBI" id="CHEBI:147286"/>
        <dbReference type="ChEBI" id="CHEBI:147287"/>
        <dbReference type="ChEBI" id="CHEBI:456216"/>
        <dbReference type="EC" id="6.3.5.3"/>
    </reaction>
</comment>
<keyword evidence="12" id="KW-0315">Glutamine amidotransferase</keyword>
<dbReference type="InterPro" id="IPR040707">
    <property type="entry name" value="FGAR-AT_N"/>
</dbReference>
<dbReference type="UniPathway" id="UPA00074">
    <property type="reaction ID" value="UER00128"/>
</dbReference>
<protein>
    <recommendedName>
        <fullName evidence="17">Phosphoribosylformylglycinamidine synthase</fullName>
        <ecNumber evidence="4">6.3.5.3</ecNumber>
    </recommendedName>
    <alternativeName>
        <fullName evidence="14">Formylglycinamide ribonucleotide amidotransferase</fullName>
    </alternativeName>
    <alternativeName>
        <fullName evidence="13">Formylglycinamide ribotide amidotransferase</fullName>
    </alternativeName>
</protein>
<comment type="pathway">
    <text evidence="2">Purine metabolism; IMP biosynthesis via de novo pathway; 5-amino-1-(5-phospho-D-ribosyl)imidazole from N(2)-formyl-N(1)-(5-phospho-D-ribosyl)glycinamide: step 1/2.</text>
</comment>
<dbReference type="Gene3D" id="1.10.8.750">
    <property type="entry name" value="Phosphoribosylformylglycinamidine synthase, linker domain"/>
    <property type="match status" value="1"/>
</dbReference>
<proteinExistence type="inferred from homology"/>
<dbReference type="InterPro" id="IPR010073">
    <property type="entry name" value="PurL_large"/>
</dbReference>
<dbReference type="Pfam" id="PF22689">
    <property type="entry name" value="FGAR-AT_PurM_N-like"/>
    <property type="match status" value="1"/>
</dbReference>
<evidence type="ECO:0000256" key="4">
    <source>
        <dbReference type="ARBA" id="ARBA00012747"/>
    </source>
</evidence>
<evidence type="ECO:0000256" key="1">
    <source>
        <dbReference type="ARBA" id="ARBA00004496"/>
    </source>
</evidence>
<keyword evidence="6" id="KW-0436">Ligase</keyword>
<accession>A0A1E4TKF4</accession>
<dbReference type="GO" id="GO:0004642">
    <property type="term" value="F:phosphoribosylformylglycinamidine synthase activity"/>
    <property type="evidence" value="ECO:0007669"/>
    <property type="project" value="UniProtKB-EC"/>
</dbReference>
<evidence type="ECO:0000256" key="16">
    <source>
        <dbReference type="ARBA" id="ARBA00057317"/>
    </source>
</evidence>
<dbReference type="InterPro" id="IPR036921">
    <property type="entry name" value="PurM-like_N_sf"/>
</dbReference>
<organism evidence="22 23">
    <name type="scientific">Tortispora caseinolytica NRRL Y-17796</name>
    <dbReference type="NCBI Taxonomy" id="767744"/>
    <lineage>
        <taxon>Eukaryota</taxon>
        <taxon>Fungi</taxon>
        <taxon>Dikarya</taxon>
        <taxon>Ascomycota</taxon>
        <taxon>Saccharomycotina</taxon>
        <taxon>Trigonopsidomycetes</taxon>
        <taxon>Trigonopsidales</taxon>
        <taxon>Trigonopsidaceae</taxon>
        <taxon>Tortispora</taxon>
    </lineage>
</organism>
<dbReference type="CDD" id="cd02203">
    <property type="entry name" value="PurL_repeat1"/>
    <property type="match status" value="1"/>
</dbReference>
<dbReference type="FunFam" id="3.40.50.880:FF:000008">
    <property type="entry name" value="Phosphoribosylformylglycinamidine synthase"/>
    <property type="match status" value="1"/>
</dbReference>
<dbReference type="Pfam" id="PF18072">
    <property type="entry name" value="FGAR-AT_linker"/>
    <property type="match status" value="1"/>
</dbReference>
<keyword evidence="11" id="KW-0460">Magnesium</keyword>
<dbReference type="InterPro" id="IPR029062">
    <property type="entry name" value="Class_I_gatase-like"/>
</dbReference>
<evidence type="ECO:0000256" key="7">
    <source>
        <dbReference type="ARBA" id="ARBA00022723"/>
    </source>
</evidence>
<dbReference type="Gene3D" id="3.40.50.880">
    <property type="match status" value="1"/>
</dbReference>
<dbReference type="InterPro" id="IPR010918">
    <property type="entry name" value="PurM-like_C_dom"/>
</dbReference>
<keyword evidence="8" id="KW-0547">Nucleotide-binding</keyword>
<dbReference type="InterPro" id="IPR036604">
    <property type="entry name" value="PurS-like_sf"/>
</dbReference>
<name>A0A1E4TKF4_9ASCO</name>
<dbReference type="SMART" id="SM01211">
    <property type="entry name" value="GATase_5"/>
    <property type="match status" value="1"/>
</dbReference>
<gene>
    <name evidence="22" type="ORF">CANCADRAFT_30462</name>
</gene>
<dbReference type="InterPro" id="IPR055181">
    <property type="entry name" value="FGAR-AT_PurM_N-like"/>
</dbReference>
<dbReference type="Pfam" id="PF02769">
    <property type="entry name" value="AIRS_C"/>
    <property type="match status" value="2"/>
</dbReference>
<dbReference type="Pfam" id="PF13507">
    <property type="entry name" value="GATase_5"/>
    <property type="match status" value="1"/>
</dbReference>
<dbReference type="HAMAP" id="MF_00419">
    <property type="entry name" value="PurL_1"/>
    <property type="match status" value="1"/>
</dbReference>
<dbReference type="InterPro" id="IPR036676">
    <property type="entry name" value="PurM-like_C_sf"/>
</dbReference>
<evidence type="ECO:0000256" key="10">
    <source>
        <dbReference type="ARBA" id="ARBA00022840"/>
    </source>
</evidence>
<evidence type="ECO:0000259" key="21">
    <source>
        <dbReference type="Pfam" id="PF22689"/>
    </source>
</evidence>
<feature type="domain" description="Phosphoribosylformylglycinamidine synthase N-terminal" evidence="20">
    <location>
        <begin position="44"/>
        <end position="188"/>
    </location>
</feature>
<dbReference type="CDD" id="cd01740">
    <property type="entry name" value="GATase1_FGAR_AT"/>
    <property type="match status" value="1"/>
</dbReference>
<dbReference type="FunFam" id="3.90.650.10:FF:000002">
    <property type="entry name" value="Phosphoribosylformylglycinamidine synthase"/>
    <property type="match status" value="1"/>
</dbReference>
<dbReference type="SUPFAM" id="SSF82697">
    <property type="entry name" value="PurS-like"/>
    <property type="match status" value="1"/>
</dbReference>
<keyword evidence="23" id="KW-1185">Reference proteome</keyword>
<evidence type="ECO:0000256" key="6">
    <source>
        <dbReference type="ARBA" id="ARBA00022598"/>
    </source>
</evidence>
<dbReference type="InterPro" id="IPR041609">
    <property type="entry name" value="PurL_linker"/>
</dbReference>
<evidence type="ECO:0000256" key="14">
    <source>
        <dbReference type="ARBA" id="ARBA00032632"/>
    </source>
</evidence>
<sequence>MTDKIPMLALPGPVALSPFRISSLQSTLNTAVNSNAITAIASIYVHYIAVSSENSPLFVSSSHERQLLETLLKYDNPPDPNDPLQSLLVTSAQDTHFSHTEADSYLVRVIPRPGTTSPWSSKATNIAVVCGLGDQLSRIERGLIYLIQVRKGFPFSSYLESPAFLDLLYDRMTQKLFLSTAPSASDLFQVSSPKPLIQIPLGKSPQTVLEDANTRLGLALAPPEIAYLAEAFANSDKALTDAELFMFAQVNSEHCRHKIFNADWKIDGDSKPHSLFSMIRNTHQLNPKYTVSAYSDNAAVIEGTGPSSYFFYNSESHLWQRRKEDVLFVAKVETHNHPTAVSPFAGAATGSGGEIRDEGAVGRGSKPKAGLAGFTVSDLLIPDHHMPWEIDVGKPMHISSALDIMLKAPIGSASFSNEFGRPCITGYFRTLTTTVPISNSKSEIRGYHKPIMIAGGLGTVRPMNALKNATVPPGSKLIVLGGPAMLIGLGGGAASSVASGDAAAELDFASVQRENAEMERRAQEVIDSCASMGDENIILSVHDVGAGGLSNAFPELVHDNGLGAVFEIRDVPCADPSMSPMEIWCCEAQERYVLAVSPENVDRFIAICKRESCTYGVVGTATEEERLVVTDRLLKDNVVDIDMSTLFGKPPKLSLVSNTRKPKIPAFNETLTPYINSTELSEKLYDAVNRVLKLPAVGSKSFLITIGDRSVSGLVARDQMVGPWQVPVSDVGVTMSSLGSSTVGECMAMGERPSLALVSPKASACMAVAESITNLVAANIPDLSTVKLSANWMSAAHHEGEGAGLYEAVEAIGMHLCPALGISIPVGKDSLSMKMRWEDTTNKENKEVISPLTLIITAFSSVVNTSATWTPQLIRDTTYSESTLFFIDLADGNTRLGGSALAQVYKQVGDSVPDVVDAGLLKSFVASTRTLHDNDIVLAYHDRSDGGLITTLLEMAFAGRVGLEIELPETIKSTGDVIKYLFNEELGAVFQVKNHKVTDFMNAFRTNGIPESIIQPIAKLSKDKNQPIAIYTSDKAKIFGSTRADLQQAWALTSYKMQRLRDNPKTADQEYMAITDDSDPGLFYRLSFDITENLIPNPVTSRPKVAILREQGVNGQMEMAYAFSAAGFDAIDVHMTDILRGHVTLDEFVGLAACGGFSYGDVLGAGNGWAKSVLYHPEIRKEFERFFTERTDTFALGVCNGCQFLSRIREIIPGTEDWPTFERNISEQYEARVCMVEIVEEAKTPNVFLHGMWGSKLPVVVAHGEGRAQFSDTSKLKSLTSSGGVGLRFVDNYGKVTEKYPFNPNGSPSGIAGVRSVNGRVFALMPHPERIFLKEANSWYPKEEGTEWGQYGPWMRMFMSARRWVGA</sequence>
<feature type="domain" description="PurM-like C-terminal" evidence="18">
    <location>
        <begin position="894"/>
        <end position="1010"/>
    </location>
</feature>
<dbReference type="NCBIfam" id="NF003672">
    <property type="entry name" value="PRK05297.1"/>
    <property type="match status" value="1"/>
</dbReference>
<dbReference type="PANTHER" id="PTHR10099">
    <property type="entry name" value="PHOSPHORIBOSYLFORMYLGLYCINAMIDINE SYNTHASE"/>
    <property type="match status" value="1"/>
</dbReference>
<dbReference type="SUPFAM" id="SSF55326">
    <property type="entry name" value="PurM N-terminal domain-like"/>
    <property type="match status" value="2"/>
</dbReference>
<dbReference type="CDD" id="cd02204">
    <property type="entry name" value="PurL_repeat2"/>
    <property type="match status" value="1"/>
</dbReference>
<keyword evidence="5" id="KW-0963">Cytoplasm</keyword>
<dbReference type="SUPFAM" id="SSF56042">
    <property type="entry name" value="PurM C-terminal domain-like"/>
    <property type="match status" value="2"/>
</dbReference>
<dbReference type="Pfam" id="PF18076">
    <property type="entry name" value="FGAR-AT_N"/>
    <property type="match status" value="1"/>
</dbReference>
<dbReference type="FunFam" id="3.30.1330.10:FF:000002">
    <property type="entry name" value="Phosphoribosylformylglycinamidine synthase"/>
    <property type="match status" value="1"/>
</dbReference>
<evidence type="ECO:0000256" key="3">
    <source>
        <dbReference type="ARBA" id="ARBA00008608"/>
    </source>
</evidence>
<dbReference type="EC" id="6.3.5.3" evidence="4"/>
<evidence type="ECO:0000256" key="15">
    <source>
        <dbReference type="ARBA" id="ARBA00052585"/>
    </source>
</evidence>
<evidence type="ECO:0000259" key="20">
    <source>
        <dbReference type="Pfam" id="PF18076"/>
    </source>
</evidence>
<evidence type="ECO:0000259" key="19">
    <source>
        <dbReference type="Pfam" id="PF18072"/>
    </source>
</evidence>
<dbReference type="OrthoDB" id="6666987at2759"/>
<dbReference type="PANTHER" id="PTHR10099:SF1">
    <property type="entry name" value="PHOSPHORIBOSYLFORMYLGLYCINAMIDINE SYNTHASE"/>
    <property type="match status" value="1"/>
</dbReference>
<comment type="function">
    <text evidence="16">Phosphoribosylformylglycinamidine synthase involved in the purines biosynthetic pathway. Catalyzes the ATP-dependent conversion of formylglycinamide ribonucleotide (FGAR) and glutamine to yield formylglycinamidine ribonucleotide (FGAM) and glutamate.</text>
</comment>
<evidence type="ECO:0000256" key="13">
    <source>
        <dbReference type="ARBA" id="ARBA00029823"/>
    </source>
</evidence>
<evidence type="ECO:0000256" key="5">
    <source>
        <dbReference type="ARBA" id="ARBA00022490"/>
    </source>
</evidence>
<evidence type="ECO:0000256" key="8">
    <source>
        <dbReference type="ARBA" id="ARBA00022741"/>
    </source>
</evidence>
<evidence type="ECO:0000256" key="2">
    <source>
        <dbReference type="ARBA" id="ARBA00004920"/>
    </source>
</evidence>
<dbReference type="GO" id="GO:0006189">
    <property type="term" value="P:'de novo' IMP biosynthetic process"/>
    <property type="evidence" value="ECO:0007669"/>
    <property type="project" value="UniProtKB-UniPathway"/>
</dbReference>
<keyword evidence="7" id="KW-0479">Metal-binding</keyword>
<reference evidence="23" key="1">
    <citation type="submission" date="2016-02" db="EMBL/GenBank/DDBJ databases">
        <title>Comparative genomics of biotechnologically important yeasts.</title>
        <authorList>
            <consortium name="DOE Joint Genome Institute"/>
            <person name="Riley R."/>
            <person name="Haridas S."/>
            <person name="Wolfe K.H."/>
            <person name="Lopes M.R."/>
            <person name="Hittinger C.T."/>
            <person name="Goker M."/>
            <person name="Salamov A."/>
            <person name="Wisecaver J."/>
            <person name="Long T.M."/>
            <person name="Aerts A.L."/>
            <person name="Barry K."/>
            <person name="Choi C."/>
            <person name="Clum A."/>
            <person name="Coughlan A.Y."/>
            <person name="Deshpande S."/>
            <person name="Douglass A.P."/>
            <person name="Hanson S.J."/>
            <person name="Klenk H.-P."/>
            <person name="Labutti K."/>
            <person name="Lapidus A."/>
            <person name="Lindquist E."/>
            <person name="Lipzen A."/>
            <person name="Meier-Kolthoff J.P."/>
            <person name="Ohm R.A."/>
            <person name="Otillar R.P."/>
            <person name="Pangilinan J."/>
            <person name="Peng Y."/>
            <person name="Rokas A."/>
            <person name="Rosa C.A."/>
            <person name="Scheuner C."/>
            <person name="Sibirny A.A."/>
            <person name="Slot J.C."/>
            <person name="Stielow J.B."/>
            <person name="Sun H."/>
            <person name="Kurtzman C.P."/>
            <person name="Blackwell M."/>
            <person name="Jeffries T.W."/>
            <person name="Grigoriev I.V."/>
        </authorList>
    </citation>
    <scope>NUCLEOTIDE SEQUENCE [LARGE SCALE GENOMIC DNA]</scope>
    <source>
        <strain evidence="23">NRRL Y-17796</strain>
    </source>
</reference>
<evidence type="ECO:0000256" key="17">
    <source>
        <dbReference type="ARBA" id="ARBA00071729"/>
    </source>
</evidence>
<dbReference type="Gene3D" id="3.90.650.10">
    <property type="entry name" value="PurM-like C-terminal domain"/>
    <property type="match status" value="2"/>
</dbReference>
<feature type="domain" description="PurM-like C-terminal" evidence="18">
    <location>
        <begin position="473"/>
        <end position="631"/>
    </location>
</feature>
<keyword evidence="10" id="KW-0067">ATP-binding</keyword>
<evidence type="ECO:0000259" key="18">
    <source>
        <dbReference type="Pfam" id="PF02769"/>
    </source>
</evidence>
<evidence type="ECO:0000313" key="22">
    <source>
        <dbReference type="EMBL" id="ODV92234.1"/>
    </source>
</evidence>
<feature type="domain" description="FGAR-AT PurM N-terminal-like" evidence="21">
    <location>
        <begin position="699"/>
        <end position="860"/>
    </location>
</feature>
<evidence type="ECO:0000313" key="23">
    <source>
        <dbReference type="Proteomes" id="UP000095023"/>
    </source>
</evidence>
<dbReference type="PROSITE" id="PS51273">
    <property type="entry name" value="GATASE_TYPE_1"/>
    <property type="match status" value="1"/>
</dbReference>
<evidence type="ECO:0000256" key="11">
    <source>
        <dbReference type="ARBA" id="ARBA00022842"/>
    </source>
</evidence>
<keyword evidence="9" id="KW-0658">Purine biosynthesis</keyword>
<dbReference type="NCBIfam" id="TIGR01735">
    <property type="entry name" value="FGAM_synt"/>
    <property type="match status" value="1"/>
</dbReference>
<dbReference type="Proteomes" id="UP000095023">
    <property type="component" value="Unassembled WGS sequence"/>
</dbReference>
<comment type="similarity">
    <text evidence="3">In the N-terminal section; belongs to the FGAMS family.</text>
</comment>
<dbReference type="GO" id="GO:0046872">
    <property type="term" value="F:metal ion binding"/>
    <property type="evidence" value="ECO:0007669"/>
    <property type="project" value="UniProtKB-KW"/>
</dbReference>
<dbReference type="SUPFAM" id="SSF109736">
    <property type="entry name" value="FGAM synthase PurL, linker domain"/>
    <property type="match status" value="1"/>
</dbReference>
<dbReference type="FunFam" id="3.30.1330.10:FF:000005">
    <property type="entry name" value="Phosphoribosylformylglycinamidine synthase"/>
    <property type="match status" value="1"/>
</dbReference>
<dbReference type="Gene3D" id="3.30.1330.10">
    <property type="entry name" value="PurM-like, N-terminal domain"/>
    <property type="match status" value="2"/>
</dbReference>